<keyword evidence="3" id="KW-1185">Reference proteome</keyword>
<dbReference type="AlphaFoldDB" id="A0A6A4GPL5"/>
<accession>A0A6A4GPL5</accession>
<evidence type="ECO:0000313" key="3">
    <source>
        <dbReference type="Proteomes" id="UP000799118"/>
    </source>
</evidence>
<protein>
    <submittedName>
        <fullName evidence="2">Uncharacterized protein</fullName>
    </submittedName>
</protein>
<dbReference type="EMBL" id="ML769817">
    <property type="protein sequence ID" value="KAE9387185.1"/>
    <property type="molecule type" value="Genomic_DNA"/>
</dbReference>
<evidence type="ECO:0000256" key="1">
    <source>
        <dbReference type="SAM" id="MobiDB-lite"/>
    </source>
</evidence>
<sequence length="176" mass="19804">MTDYPNGSQATTCSQTKDPNGDTIKLENRASSRKLMKENENYFTVFLAQMLRMAAEQLSMTPAPPLLVRKKAWEEIEIMAKLMQGQVWKSREDGLREELVAAVLKAVDEKLVLVDNQMSKVEIWATGSTNKMKTAMEAFEKVADRMEKVAEETEKREGEAPLTVEDGEIPQTQSCA</sequence>
<dbReference type="Proteomes" id="UP000799118">
    <property type="component" value="Unassembled WGS sequence"/>
</dbReference>
<feature type="compositionally biased region" description="Basic and acidic residues" evidence="1">
    <location>
        <begin position="149"/>
        <end position="159"/>
    </location>
</feature>
<organism evidence="2 3">
    <name type="scientific">Gymnopus androsaceus JB14</name>
    <dbReference type="NCBI Taxonomy" id="1447944"/>
    <lineage>
        <taxon>Eukaryota</taxon>
        <taxon>Fungi</taxon>
        <taxon>Dikarya</taxon>
        <taxon>Basidiomycota</taxon>
        <taxon>Agaricomycotina</taxon>
        <taxon>Agaricomycetes</taxon>
        <taxon>Agaricomycetidae</taxon>
        <taxon>Agaricales</taxon>
        <taxon>Marasmiineae</taxon>
        <taxon>Omphalotaceae</taxon>
        <taxon>Gymnopus</taxon>
    </lineage>
</organism>
<feature type="compositionally biased region" description="Polar residues" evidence="1">
    <location>
        <begin position="1"/>
        <end position="18"/>
    </location>
</feature>
<feature type="region of interest" description="Disordered" evidence="1">
    <location>
        <begin position="149"/>
        <end position="176"/>
    </location>
</feature>
<proteinExistence type="predicted"/>
<feature type="region of interest" description="Disordered" evidence="1">
    <location>
        <begin position="1"/>
        <end position="24"/>
    </location>
</feature>
<name>A0A6A4GPL5_9AGAR</name>
<reference evidence="2" key="1">
    <citation type="journal article" date="2019" name="Environ. Microbiol.">
        <title>Fungal ecological strategies reflected in gene transcription - a case study of two litter decomposers.</title>
        <authorList>
            <person name="Barbi F."/>
            <person name="Kohler A."/>
            <person name="Barry K."/>
            <person name="Baskaran P."/>
            <person name="Daum C."/>
            <person name="Fauchery L."/>
            <person name="Ihrmark K."/>
            <person name="Kuo A."/>
            <person name="LaButti K."/>
            <person name="Lipzen A."/>
            <person name="Morin E."/>
            <person name="Grigoriev I.V."/>
            <person name="Henrissat B."/>
            <person name="Lindahl B."/>
            <person name="Martin F."/>
        </authorList>
    </citation>
    <scope>NUCLEOTIDE SEQUENCE</scope>
    <source>
        <strain evidence="2">JB14</strain>
    </source>
</reference>
<evidence type="ECO:0000313" key="2">
    <source>
        <dbReference type="EMBL" id="KAE9387185.1"/>
    </source>
</evidence>
<gene>
    <name evidence="2" type="ORF">BT96DRAFT_1005363</name>
</gene>